<evidence type="ECO:0000256" key="7">
    <source>
        <dbReference type="PROSITE-ProRule" id="PRU00333"/>
    </source>
</evidence>
<organism evidence="9 10">
    <name type="scientific">Leptotrombidium deliense</name>
    <dbReference type="NCBI Taxonomy" id="299467"/>
    <lineage>
        <taxon>Eukaryota</taxon>
        <taxon>Metazoa</taxon>
        <taxon>Ecdysozoa</taxon>
        <taxon>Arthropoda</taxon>
        <taxon>Chelicerata</taxon>
        <taxon>Arachnida</taxon>
        <taxon>Acari</taxon>
        <taxon>Acariformes</taxon>
        <taxon>Trombidiformes</taxon>
        <taxon>Prostigmata</taxon>
        <taxon>Anystina</taxon>
        <taxon>Parasitengona</taxon>
        <taxon>Trombiculoidea</taxon>
        <taxon>Trombiculidae</taxon>
        <taxon>Leptotrombidium</taxon>
    </lineage>
</organism>
<dbReference type="SUPFAM" id="SSF82282">
    <property type="entry name" value="Homocysteine S-methyltransferase"/>
    <property type="match status" value="1"/>
</dbReference>
<feature type="binding site" evidence="6 7">
    <location>
        <position position="227"/>
    </location>
    <ligand>
        <name>Zn(2+)</name>
        <dbReference type="ChEBI" id="CHEBI:29105"/>
    </ligand>
</feature>
<feature type="domain" description="Hcy-binding" evidence="8">
    <location>
        <begin position="2"/>
        <end position="307"/>
    </location>
</feature>
<feature type="binding site" evidence="7">
    <location>
        <position position="293"/>
    </location>
    <ligand>
        <name>Zn(2+)</name>
        <dbReference type="ChEBI" id="CHEBI:29105"/>
    </ligand>
</feature>
<dbReference type="FunFam" id="3.20.20.330:FF:000002">
    <property type="entry name" value="Homocysteine S-methyltransferase"/>
    <property type="match status" value="1"/>
</dbReference>
<dbReference type="Gene3D" id="3.20.20.330">
    <property type="entry name" value="Homocysteine-binding-like domain"/>
    <property type="match status" value="1"/>
</dbReference>
<dbReference type="UniPathway" id="UPA00051">
    <property type="reaction ID" value="UER00083"/>
</dbReference>
<name>A0A443SSJ2_9ACAR</name>
<protein>
    <submittedName>
        <fullName evidence="9">Homocysteine S-methyltransferase-like protein</fullName>
    </submittedName>
</protein>
<proteinExistence type="predicted"/>
<evidence type="ECO:0000256" key="4">
    <source>
        <dbReference type="ARBA" id="ARBA00022833"/>
    </source>
</evidence>
<keyword evidence="4 6" id="KW-0862">Zinc</keyword>
<comment type="pathway">
    <text evidence="5">Amino-acid biosynthesis; L-methionine biosynthesis via de novo pathway.</text>
</comment>
<dbReference type="InterPro" id="IPR003726">
    <property type="entry name" value="HCY_dom"/>
</dbReference>
<dbReference type="AlphaFoldDB" id="A0A443SSJ2"/>
<dbReference type="STRING" id="299467.A0A443SSJ2"/>
<keyword evidence="10" id="KW-1185">Reference proteome</keyword>
<evidence type="ECO:0000259" key="8">
    <source>
        <dbReference type="PROSITE" id="PS50970"/>
    </source>
</evidence>
<dbReference type="VEuPathDB" id="VectorBase:LDEU001553"/>
<dbReference type="GO" id="GO:0032259">
    <property type="term" value="P:methylation"/>
    <property type="evidence" value="ECO:0007669"/>
    <property type="project" value="UniProtKB-KW"/>
</dbReference>
<dbReference type="NCBIfam" id="NF007020">
    <property type="entry name" value="PRK09485.1"/>
    <property type="match status" value="1"/>
</dbReference>
<dbReference type="GO" id="GO:0008270">
    <property type="term" value="F:zinc ion binding"/>
    <property type="evidence" value="ECO:0007669"/>
    <property type="project" value="InterPro"/>
</dbReference>
<feature type="binding site" evidence="7">
    <location>
        <position position="292"/>
    </location>
    <ligand>
        <name>Zn(2+)</name>
        <dbReference type="ChEBI" id="CHEBI:29105"/>
    </ligand>
</feature>
<dbReference type="InterPro" id="IPR036589">
    <property type="entry name" value="HCY_dom_sf"/>
</dbReference>
<evidence type="ECO:0000313" key="10">
    <source>
        <dbReference type="Proteomes" id="UP000288716"/>
    </source>
</evidence>
<dbReference type="InterPro" id="IPR051486">
    <property type="entry name" value="Hcy_S-methyltransferase"/>
</dbReference>
<evidence type="ECO:0000256" key="2">
    <source>
        <dbReference type="ARBA" id="ARBA00022679"/>
    </source>
</evidence>
<evidence type="ECO:0000256" key="1">
    <source>
        <dbReference type="ARBA" id="ARBA00022603"/>
    </source>
</evidence>
<dbReference type="GO" id="GO:0009086">
    <property type="term" value="P:methionine biosynthetic process"/>
    <property type="evidence" value="ECO:0007669"/>
    <property type="project" value="InterPro"/>
</dbReference>
<dbReference type="EMBL" id="NCKV01000484">
    <property type="protein sequence ID" value="RWS30487.1"/>
    <property type="molecule type" value="Genomic_DNA"/>
</dbReference>
<dbReference type="GO" id="GO:0008898">
    <property type="term" value="F:S-adenosylmethionine-homocysteine S-methyltransferase activity"/>
    <property type="evidence" value="ECO:0007669"/>
    <property type="project" value="TreeGrafter"/>
</dbReference>
<dbReference type="OrthoDB" id="261426at2759"/>
<gene>
    <name evidence="9" type="ORF">B4U80_10972</name>
</gene>
<sequence length="311" mass="34494">MHIFEAFLNRSNVVILDGALATEIERQGEDLRHKLWSAKLLIENPSLIKAVHKEYLISGADVITTCSYQATFQGFQELSIGKEEAKKLLLDSSKIAIEARHELIAENKLRDPFPLIASSIGPYGAYLANGSEYRGDYGKTVDELISFHRERLECLMKSNVDLFACETIPCSEEAKAFIKLLSEYPDSNAWITFTCKDESHISSGELFERCVSLANASQQVIAVGVNCSNPAFVDSLIKIAKRVTDKLIVVYPNKGETWDSMNHRWMPGTESVNLVDAAVLWHKSGARLIGGCCRTSPADIAALCAKLKHLQ</sequence>
<keyword evidence="3 6" id="KW-0479">Metal-binding</keyword>
<dbReference type="PROSITE" id="PS50970">
    <property type="entry name" value="HCY"/>
    <property type="match status" value="1"/>
</dbReference>
<evidence type="ECO:0000256" key="6">
    <source>
        <dbReference type="PIRSR" id="PIRSR037505-2"/>
    </source>
</evidence>
<dbReference type="PIRSF" id="PIRSF037505">
    <property type="entry name" value="Betaine_HMT"/>
    <property type="match status" value="1"/>
</dbReference>
<evidence type="ECO:0000256" key="5">
    <source>
        <dbReference type="ARBA" id="ARBA00034478"/>
    </source>
</evidence>
<accession>A0A443SSJ2</accession>
<dbReference type="Proteomes" id="UP000288716">
    <property type="component" value="Unassembled WGS sequence"/>
</dbReference>
<dbReference type="PANTHER" id="PTHR46015:SF1">
    <property type="entry name" value="HOMOCYSTEINE S-METHYLTRANSFERASE-LIKE ISOFORM 1"/>
    <property type="match status" value="1"/>
</dbReference>
<evidence type="ECO:0000313" key="9">
    <source>
        <dbReference type="EMBL" id="RWS30487.1"/>
    </source>
</evidence>
<reference evidence="9 10" key="1">
    <citation type="journal article" date="2018" name="Gigascience">
        <title>Genomes of trombidid mites reveal novel predicted allergens and laterally-transferred genes associated with secondary metabolism.</title>
        <authorList>
            <person name="Dong X."/>
            <person name="Chaisiri K."/>
            <person name="Xia D."/>
            <person name="Armstrong S.D."/>
            <person name="Fang Y."/>
            <person name="Donnelly M.J."/>
            <person name="Kadowaki T."/>
            <person name="McGarry J.W."/>
            <person name="Darby A.C."/>
            <person name="Makepeace B.L."/>
        </authorList>
    </citation>
    <scope>NUCLEOTIDE SEQUENCE [LARGE SCALE GENOMIC DNA]</scope>
    <source>
        <strain evidence="9">UoL-UT</strain>
    </source>
</reference>
<dbReference type="InterPro" id="IPR017226">
    <property type="entry name" value="BHMT-like"/>
</dbReference>
<dbReference type="Pfam" id="PF02574">
    <property type="entry name" value="S-methyl_trans"/>
    <property type="match status" value="1"/>
</dbReference>
<dbReference type="PANTHER" id="PTHR46015">
    <property type="entry name" value="ZGC:172121"/>
    <property type="match status" value="1"/>
</dbReference>
<keyword evidence="2 7" id="KW-0808">Transferase</keyword>
<keyword evidence="1 7" id="KW-0489">Methyltransferase</keyword>
<comment type="cofactor">
    <cofactor evidence="6">
        <name>Zn(2+)</name>
        <dbReference type="ChEBI" id="CHEBI:29105"/>
    </cofactor>
    <text evidence="6">Binds 1 zinc ion per subunit.</text>
</comment>
<evidence type="ECO:0000256" key="3">
    <source>
        <dbReference type="ARBA" id="ARBA00022723"/>
    </source>
</evidence>
<dbReference type="GO" id="GO:0033528">
    <property type="term" value="P:S-methylmethionine cycle"/>
    <property type="evidence" value="ECO:0007669"/>
    <property type="project" value="TreeGrafter"/>
</dbReference>
<comment type="caution">
    <text evidence="9">The sequence shown here is derived from an EMBL/GenBank/DDBJ whole genome shotgun (WGS) entry which is preliminary data.</text>
</comment>